<organism evidence="2 3">
    <name type="scientific">Sphingomonas hengshuiensis</name>
    <dbReference type="NCBI Taxonomy" id="1609977"/>
    <lineage>
        <taxon>Bacteria</taxon>
        <taxon>Pseudomonadati</taxon>
        <taxon>Pseudomonadota</taxon>
        <taxon>Alphaproteobacteria</taxon>
        <taxon>Sphingomonadales</taxon>
        <taxon>Sphingomonadaceae</taxon>
        <taxon>Sphingomonas</taxon>
    </lineage>
</organism>
<dbReference type="PANTHER" id="PTHR33361:SF15">
    <property type="entry name" value="DUF885 FAMILY LIPOPROTEIN"/>
    <property type="match status" value="1"/>
</dbReference>
<dbReference type="PANTHER" id="PTHR33361">
    <property type="entry name" value="GLR0591 PROTEIN"/>
    <property type="match status" value="1"/>
</dbReference>
<dbReference type="Pfam" id="PF05960">
    <property type="entry name" value="DUF885"/>
    <property type="match status" value="1"/>
</dbReference>
<feature type="signal peptide" evidence="1">
    <location>
        <begin position="1"/>
        <end position="23"/>
    </location>
</feature>
<evidence type="ECO:0000313" key="3">
    <source>
        <dbReference type="Proteomes" id="UP000248614"/>
    </source>
</evidence>
<feature type="chain" id="PRO_5015877984" evidence="1">
    <location>
        <begin position="24"/>
        <end position="589"/>
    </location>
</feature>
<reference evidence="2 3" key="1">
    <citation type="submission" date="2017-08" db="EMBL/GenBank/DDBJ databases">
        <title>Infants hospitalized years apart are colonized by the same room-sourced microbial strains.</title>
        <authorList>
            <person name="Brooks B."/>
            <person name="Olm M.R."/>
            <person name="Firek B.A."/>
            <person name="Baker R."/>
            <person name="Thomas B.C."/>
            <person name="Morowitz M.J."/>
            <person name="Banfield J.F."/>
        </authorList>
    </citation>
    <scope>NUCLEOTIDE SEQUENCE [LARGE SCALE GENOMIC DNA]</scope>
    <source>
        <strain evidence="2">S2_018_000_R3_110</strain>
    </source>
</reference>
<dbReference type="EMBL" id="QFNF01000003">
    <property type="protein sequence ID" value="PZO80395.1"/>
    <property type="molecule type" value="Genomic_DNA"/>
</dbReference>
<protein>
    <submittedName>
        <fullName evidence="2">DUF885 domain-containing protein</fullName>
    </submittedName>
</protein>
<evidence type="ECO:0000313" key="2">
    <source>
        <dbReference type="EMBL" id="PZO80395.1"/>
    </source>
</evidence>
<dbReference type="AlphaFoldDB" id="A0A2W5BB80"/>
<proteinExistence type="predicted"/>
<name>A0A2W5BB80_9SPHN</name>
<dbReference type="InterPro" id="IPR010281">
    <property type="entry name" value="DUF885"/>
</dbReference>
<sequence length="589" mass="65359">MYRRHFVALMALAPLAGSFPALAQSGPAGDFARLSKRYLDGMARLHPGYATALGNHAHDDRVEDLSAAGRARDAEFLRATLAELSAIPRTTLSRDDQVDAALLDNELRYQLWTLEVLQPFAWDPQGAAATISGGLYALAARDFAPWPQRLRSATRRMEAVPAMFAQMRESIVPARVPAIYATTVAKQNAGILQIVDTMLAPHKGTLSRGDRTRFDRAVATLRDATAEQQRWLDTVLVPAASGDFRLGAELYDQKVKFALLSPLSRAEIKARAVRAAADTRTEMYQLARLVLRGRPGAVPTPARPTPAQQQRAIEAALEMSYARRPTRSQVMAKARSTLETATAFVREKRLVRVPTTPVQIIEMPKFQQGVAVAYCDSPGPLEKHLGTFYAVSPIPADWTEAQTTSFLREYNDYMIHDLSIHEAMPGHYLQIAHSNENRSVLRAVLSSGPFVEGWAVYAERLMADADYLDGDPLFKLTVLKMRMRSITNTLLDIGIHTEGLTEAQAMKLMTEGAFQQEREAAGKWTRARLGSTQLLSYFVGYSEHMDMRREAERRAGGRFDLMRYNNAAISHGSPPVRFVRALMFGEAIA</sequence>
<dbReference type="Proteomes" id="UP000248614">
    <property type="component" value="Unassembled WGS sequence"/>
</dbReference>
<evidence type="ECO:0000256" key="1">
    <source>
        <dbReference type="SAM" id="SignalP"/>
    </source>
</evidence>
<accession>A0A2W5BB80</accession>
<keyword evidence="1" id="KW-0732">Signal</keyword>
<comment type="caution">
    <text evidence="2">The sequence shown here is derived from an EMBL/GenBank/DDBJ whole genome shotgun (WGS) entry which is preliminary data.</text>
</comment>
<gene>
    <name evidence="2" type="ORF">DI632_02310</name>
</gene>